<dbReference type="EMBL" id="UGLH01000006">
    <property type="protein sequence ID" value="STT81941.1"/>
    <property type="molecule type" value="Genomic_DNA"/>
</dbReference>
<reference evidence="1 2" key="1">
    <citation type="submission" date="2018-06" db="EMBL/GenBank/DDBJ databases">
        <authorList>
            <consortium name="Pathogen Informatics"/>
            <person name="Doyle S."/>
        </authorList>
    </citation>
    <scope>NUCLEOTIDE SEQUENCE [LARGE SCALE GENOMIC DNA]</scope>
    <source>
        <strain evidence="1 2">NCTC5047</strain>
    </source>
</reference>
<organism evidence="1 2">
    <name type="scientific">Klebsiella pneumoniae</name>
    <dbReference type="NCBI Taxonomy" id="573"/>
    <lineage>
        <taxon>Bacteria</taxon>
        <taxon>Pseudomonadati</taxon>
        <taxon>Pseudomonadota</taxon>
        <taxon>Gammaproteobacteria</taxon>
        <taxon>Enterobacterales</taxon>
        <taxon>Enterobacteriaceae</taxon>
        <taxon>Klebsiella/Raoultella group</taxon>
        <taxon>Klebsiella</taxon>
        <taxon>Klebsiella pneumoniae complex</taxon>
    </lineage>
</organism>
<dbReference type="AlphaFoldDB" id="A0A377XJ98"/>
<name>A0A377XJ98_KLEPN</name>
<dbReference type="Proteomes" id="UP000254340">
    <property type="component" value="Unassembled WGS sequence"/>
</dbReference>
<protein>
    <submittedName>
        <fullName evidence="1">Putative global regulator</fullName>
    </submittedName>
</protein>
<evidence type="ECO:0000313" key="2">
    <source>
        <dbReference type="Proteomes" id="UP000254340"/>
    </source>
</evidence>
<sequence length="32" mass="3547">MAFTPFPPRQPSSSARLPLTLMTLDDWALATN</sequence>
<evidence type="ECO:0000313" key="1">
    <source>
        <dbReference type="EMBL" id="STT81941.1"/>
    </source>
</evidence>
<gene>
    <name evidence="1" type="primary">ygfZ_1</name>
    <name evidence="1" type="ORF">NCTC5047_02879</name>
</gene>
<proteinExistence type="predicted"/>
<accession>A0A377XJ98</accession>